<feature type="binding site" evidence="17">
    <location>
        <position position="92"/>
    </location>
    <ligand>
        <name>[4Fe-4S] cluster</name>
        <dbReference type="ChEBI" id="CHEBI:49883"/>
    </ligand>
</feature>
<dbReference type="SUPFAM" id="SSF52402">
    <property type="entry name" value="Adenine nucleotide alpha hydrolases-like"/>
    <property type="match status" value="1"/>
</dbReference>
<organism evidence="19 20">
    <name type="scientific">Raoultibacter massiliensis</name>
    <dbReference type="NCBI Taxonomy" id="1852371"/>
    <lineage>
        <taxon>Bacteria</taxon>
        <taxon>Bacillati</taxon>
        <taxon>Actinomycetota</taxon>
        <taxon>Coriobacteriia</taxon>
        <taxon>Eggerthellales</taxon>
        <taxon>Eggerthellaceae</taxon>
        <taxon>Raoultibacter</taxon>
    </lineage>
</organism>
<dbReference type="PANTHER" id="PTHR36701">
    <property type="entry name" value="EPOXYQUEUOSINE REDUCTASE QUEH"/>
    <property type="match status" value="1"/>
</dbReference>
<evidence type="ECO:0000256" key="5">
    <source>
        <dbReference type="ARBA" id="ARBA00016895"/>
    </source>
</evidence>
<feature type="binding site" evidence="17">
    <location>
        <position position="89"/>
    </location>
    <ligand>
        <name>[4Fe-4S] cluster</name>
        <dbReference type="ChEBI" id="CHEBI:49883"/>
    </ligand>
</feature>
<evidence type="ECO:0000256" key="6">
    <source>
        <dbReference type="ARBA" id="ARBA00022485"/>
    </source>
</evidence>
<evidence type="ECO:0000256" key="13">
    <source>
        <dbReference type="ARBA" id="ARBA00023157"/>
    </source>
</evidence>
<keyword evidence="7 17" id="KW-0819">tRNA processing</keyword>
<dbReference type="RefSeq" id="WP_102375196.1">
    <property type="nucleotide sequence ID" value="NZ_DBFADM010000004.1"/>
</dbReference>
<evidence type="ECO:0000313" key="20">
    <source>
        <dbReference type="Proteomes" id="UP001487305"/>
    </source>
</evidence>
<evidence type="ECO:0000256" key="2">
    <source>
        <dbReference type="ARBA" id="ARBA00004691"/>
    </source>
</evidence>
<comment type="caution">
    <text evidence="19">The sequence shown here is derived from an EMBL/GenBank/DDBJ whole genome shotgun (WGS) entry which is preliminary data.</text>
</comment>
<evidence type="ECO:0000256" key="8">
    <source>
        <dbReference type="ARBA" id="ARBA00022723"/>
    </source>
</evidence>
<proteinExistence type="inferred from homology"/>
<evidence type="ECO:0000256" key="14">
    <source>
        <dbReference type="ARBA" id="ARBA00023284"/>
    </source>
</evidence>
<accession>A0ABV1JFF9</accession>
<feature type="binding site" evidence="17">
    <location>
        <position position="9"/>
    </location>
    <ligand>
        <name>[4Fe-4S] cluster</name>
        <dbReference type="ChEBI" id="CHEBI:49883"/>
    </ligand>
</feature>
<evidence type="ECO:0000256" key="3">
    <source>
        <dbReference type="ARBA" id="ARBA00008207"/>
    </source>
</evidence>
<keyword evidence="12 17" id="KW-0411">Iron-sulfur</keyword>
<evidence type="ECO:0000256" key="12">
    <source>
        <dbReference type="ARBA" id="ARBA00023014"/>
    </source>
</evidence>
<evidence type="ECO:0000256" key="7">
    <source>
        <dbReference type="ARBA" id="ARBA00022694"/>
    </source>
</evidence>
<evidence type="ECO:0000256" key="10">
    <source>
        <dbReference type="ARBA" id="ARBA00023002"/>
    </source>
</evidence>
<feature type="compositionally biased region" description="Basic and acidic residues" evidence="18">
    <location>
        <begin position="184"/>
        <end position="213"/>
    </location>
</feature>
<comment type="catalytic activity">
    <reaction evidence="16 17">
        <text>epoxyqueuosine(34) in tRNA + AH2 = queuosine(34) in tRNA + A + H2O</text>
        <dbReference type="Rhea" id="RHEA:32159"/>
        <dbReference type="Rhea" id="RHEA-COMP:18571"/>
        <dbReference type="Rhea" id="RHEA-COMP:18582"/>
        <dbReference type="ChEBI" id="CHEBI:13193"/>
        <dbReference type="ChEBI" id="CHEBI:15377"/>
        <dbReference type="ChEBI" id="CHEBI:17499"/>
        <dbReference type="ChEBI" id="CHEBI:194431"/>
        <dbReference type="ChEBI" id="CHEBI:194443"/>
        <dbReference type="EC" id="1.17.99.6"/>
    </reaction>
</comment>
<evidence type="ECO:0000256" key="9">
    <source>
        <dbReference type="ARBA" id="ARBA00022785"/>
    </source>
</evidence>
<feature type="disulfide bond" description="Redox-active" evidence="17">
    <location>
        <begin position="169"/>
        <end position="171"/>
    </location>
</feature>
<evidence type="ECO:0000256" key="18">
    <source>
        <dbReference type="SAM" id="MobiDB-lite"/>
    </source>
</evidence>
<dbReference type="InterPro" id="IPR003828">
    <property type="entry name" value="QueH"/>
</dbReference>
<dbReference type="Gene3D" id="3.40.50.620">
    <property type="entry name" value="HUPs"/>
    <property type="match status" value="1"/>
</dbReference>
<dbReference type="EMBL" id="JBBNOP010000012">
    <property type="protein sequence ID" value="MEQ3363820.1"/>
    <property type="molecule type" value="Genomic_DNA"/>
</dbReference>
<keyword evidence="9 17" id="KW-0671">Queuosine biosynthesis</keyword>
<dbReference type="PANTHER" id="PTHR36701:SF1">
    <property type="entry name" value="EPOXYQUEUOSINE REDUCTASE QUEH"/>
    <property type="match status" value="1"/>
</dbReference>
<dbReference type="Proteomes" id="UP001487305">
    <property type="component" value="Unassembled WGS sequence"/>
</dbReference>
<keyword evidence="20" id="KW-1185">Reference proteome</keyword>
<comment type="similarity">
    <text evidence="3 17">Belongs to the QueH family.</text>
</comment>
<evidence type="ECO:0000256" key="16">
    <source>
        <dbReference type="ARBA" id="ARBA00047415"/>
    </source>
</evidence>
<evidence type="ECO:0000313" key="19">
    <source>
        <dbReference type="EMBL" id="MEQ3363820.1"/>
    </source>
</evidence>
<name>A0ABV1JFF9_9ACTN</name>
<evidence type="ECO:0000256" key="1">
    <source>
        <dbReference type="ARBA" id="ARBA00002268"/>
    </source>
</evidence>
<reference evidence="19 20" key="1">
    <citation type="submission" date="2024-04" db="EMBL/GenBank/DDBJ databases">
        <title>Human intestinal bacterial collection.</title>
        <authorList>
            <person name="Pauvert C."/>
            <person name="Hitch T.C.A."/>
            <person name="Clavel T."/>
        </authorList>
    </citation>
    <scope>NUCLEOTIDE SEQUENCE [LARGE SCALE GENOMIC DNA]</scope>
    <source>
        <strain evidence="19 20">CLA-KB-H42</strain>
    </source>
</reference>
<keyword evidence="6 17" id="KW-0004">4Fe-4S</keyword>
<sequence>MKLLLHACCGPCSLEPARLLAQAGHDITIAYMNSNIHPVSEYARRLATLRAWAEEAGIPVIEGAYDAREWEDRAGAVAADPQADRRDRCRACYRLRLEEAARCAAGHGFDGISTTLTVSPYQYTEVIQEELVRASRAYGVDSVFEDFRPFYDEATRRSRALGMYRQNYCGCRISQAEAEAERRERKAARAAEREAKREAHAEERAATEAERAEKKRARQAYAEQQERKRRILKELRKKRDD</sequence>
<keyword evidence="8 17" id="KW-0479">Metal-binding</keyword>
<dbReference type="Pfam" id="PF02677">
    <property type="entry name" value="QueH"/>
    <property type="match status" value="1"/>
</dbReference>
<evidence type="ECO:0000256" key="4">
    <source>
        <dbReference type="ARBA" id="ARBA00012622"/>
    </source>
</evidence>
<comment type="function">
    <text evidence="1 17">Catalyzes the conversion of epoxyqueuosine (oQ) to queuosine (Q), which is a hypermodified base found in the wobble positions of tRNA(Asp), tRNA(Asn), tRNA(His) and tRNA(Tyr).</text>
</comment>
<dbReference type="EC" id="1.17.99.6" evidence="4 17"/>
<keyword evidence="13 17" id="KW-1015">Disulfide bond</keyword>
<dbReference type="InterPro" id="IPR014729">
    <property type="entry name" value="Rossmann-like_a/b/a_fold"/>
</dbReference>
<feature type="compositionally biased region" description="Basic and acidic residues" evidence="18">
    <location>
        <begin position="232"/>
        <end position="241"/>
    </location>
</feature>
<evidence type="ECO:0000256" key="17">
    <source>
        <dbReference type="HAMAP-Rule" id="MF_02089"/>
    </source>
</evidence>
<evidence type="ECO:0000256" key="15">
    <source>
        <dbReference type="ARBA" id="ARBA00031446"/>
    </source>
</evidence>
<evidence type="ECO:0000256" key="11">
    <source>
        <dbReference type="ARBA" id="ARBA00023004"/>
    </source>
</evidence>
<feature type="binding site" evidence="17">
    <location>
        <position position="8"/>
    </location>
    <ligand>
        <name>[4Fe-4S] cluster</name>
        <dbReference type="ChEBI" id="CHEBI:49883"/>
    </ligand>
</feature>
<dbReference type="HAMAP" id="MF_02089">
    <property type="entry name" value="QueH"/>
    <property type="match status" value="1"/>
</dbReference>
<feature type="region of interest" description="Disordered" evidence="18">
    <location>
        <begin position="184"/>
        <end position="241"/>
    </location>
</feature>
<gene>
    <name evidence="17" type="primary">queH</name>
    <name evidence="19" type="ORF">AAA083_12615</name>
</gene>
<keyword evidence="10 17" id="KW-0560">Oxidoreductase</keyword>
<keyword evidence="14 17" id="KW-0676">Redox-active center</keyword>
<keyword evidence="11 17" id="KW-0408">Iron</keyword>
<protein>
    <recommendedName>
        <fullName evidence="5 17">Epoxyqueuosine reductase QueH</fullName>
        <ecNumber evidence="4 17">1.17.99.6</ecNumber>
    </recommendedName>
    <alternativeName>
        <fullName evidence="15 17">Queuosine biosynthesis protein QueH</fullName>
    </alternativeName>
</protein>
<comment type="pathway">
    <text evidence="2 17">tRNA modification; tRNA-queuosine biosynthesis.</text>
</comment>